<evidence type="ECO:0000313" key="11">
    <source>
        <dbReference type="Proteomes" id="UP000789595"/>
    </source>
</evidence>
<dbReference type="OrthoDB" id="542931at2759"/>
<organism evidence="10 11">
    <name type="scientific">Pelagomonas calceolata</name>
    <dbReference type="NCBI Taxonomy" id="35677"/>
    <lineage>
        <taxon>Eukaryota</taxon>
        <taxon>Sar</taxon>
        <taxon>Stramenopiles</taxon>
        <taxon>Ochrophyta</taxon>
        <taxon>Pelagophyceae</taxon>
        <taxon>Pelagomonadales</taxon>
        <taxon>Pelagomonadaceae</taxon>
        <taxon>Pelagomonas</taxon>
    </lineage>
</organism>
<evidence type="ECO:0000256" key="7">
    <source>
        <dbReference type="ARBA" id="ARBA00023034"/>
    </source>
</evidence>
<evidence type="ECO:0008006" key="12">
    <source>
        <dbReference type="Google" id="ProtNLM"/>
    </source>
</evidence>
<comment type="subcellular location">
    <subcellularLocation>
        <location evidence="1">Golgi apparatus membrane</location>
        <topology evidence="1">Multi-pass membrane protein</topology>
    </subcellularLocation>
</comment>
<dbReference type="AlphaFoldDB" id="A0A8J2SIW6"/>
<dbReference type="GO" id="GO:0005802">
    <property type="term" value="C:trans-Golgi network"/>
    <property type="evidence" value="ECO:0007669"/>
    <property type="project" value="TreeGrafter"/>
</dbReference>
<feature type="transmembrane region" description="Helical" evidence="9">
    <location>
        <begin position="65"/>
        <end position="87"/>
    </location>
</feature>
<dbReference type="InterPro" id="IPR019185">
    <property type="entry name" value="Integral_membrane_SYS1-rel"/>
</dbReference>
<evidence type="ECO:0000256" key="4">
    <source>
        <dbReference type="ARBA" id="ARBA00022692"/>
    </source>
</evidence>
<comment type="caution">
    <text evidence="10">The sequence shown here is derived from an EMBL/GenBank/DDBJ whole genome shotgun (WGS) entry which is preliminary data.</text>
</comment>
<sequence>MFARRRGMGRHDVTLICLQILCLQCLYYAMLGVWFIGGHIVFGITLHLDRFFDTHTSLDVQSMSAAFELAGVLGAGMGAAYLLAVVVEKARKCLDFAVTLYGTHLLLSLCYSRSFPRWTWWLCHGCALVVAVVCGEFLCARNELKEIPLAVVPGERTPKAER</sequence>
<evidence type="ECO:0000256" key="1">
    <source>
        <dbReference type="ARBA" id="ARBA00004653"/>
    </source>
</evidence>
<evidence type="ECO:0000256" key="6">
    <source>
        <dbReference type="ARBA" id="ARBA00022989"/>
    </source>
</evidence>
<evidence type="ECO:0000256" key="3">
    <source>
        <dbReference type="ARBA" id="ARBA00022448"/>
    </source>
</evidence>
<keyword evidence="5" id="KW-0653">Protein transport</keyword>
<protein>
    <recommendedName>
        <fullName evidence="12">Protein SYS1 homolog</fullName>
    </recommendedName>
</protein>
<keyword evidence="4 9" id="KW-0812">Transmembrane</keyword>
<dbReference type="GO" id="GO:0000139">
    <property type="term" value="C:Golgi membrane"/>
    <property type="evidence" value="ECO:0007669"/>
    <property type="project" value="UniProtKB-SubCell"/>
</dbReference>
<dbReference type="PANTHER" id="PTHR12952:SF0">
    <property type="entry name" value="PROTEIN SYS1 HOMOLOG"/>
    <property type="match status" value="1"/>
</dbReference>
<keyword evidence="8 9" id="KW-0472">Membrane</keyword>
<accession>A0A8J2SIW6</accession>
<feature type="transmembrane region" description="Helical" evidence="9">
    <location>
        <begin position="21"/>
        <end position="45"/>
    </location>
</feature>
<keyword evidence="11" id="KW-1185">Reference proteome</keyword>
<proteinExistence type="inferred from homology"/>
<evidence type="ECO:0000256" key="5">
    <source>
        <dbReference type="ARBA" id="ARBA00022927"/>
    </source>
</evidence>
<evidence type="ECO:0000256" key="9">
    <source>
        <dbReference type="SAM" id="Phobius"/>
    </source>
</evidence>
<evidence type="ECO:0000256" key="2">
    <source>
        <dbReference type="ARBA" id="ARBA00008160"/>
    </source>
</evidence>
<dbReference type="GO" id="GO:0005829">
    <property type="term" value="C:cytosol"/>
    <property type="evidence" value="ECO:0007669"/>
    <property type="project" value="GOC"/>
</dbReference>
<comment type="similarity">
    <text evidence="2">Belongs to the SYS1 family.</text>
</comment>
<keyword evidence="7" id="KW-0333">Golgi apparatus</keyword>
<dbReference type="GO" id="GO:0043001">
    <property type="term" value="P:Golgi to plasma membrane protein transport"/>
    <property type="evidence" value="ECO:0007669"/>
    <property type="project" value="TreeGrafter"/>
</dbReference>
<keyword evidence="6 9" id="KW-1133">Transmembrane helix</keyword>
<dbReference type="Pfam" id="PF09801">
    <property type="entry name" value="SYS1"/>
    <property type="match status" value="1"/>
</dbReference>
<evidence type="ECO:0000313" key="10">
    <source>
        <dbReference type="EMBL" id="CAH0373028.1"/>
    </source>
</evidence>
<gene>
    <name evidence="10" type="ORF">PECAL_4P01950</name>
</gene>
<dbReference type="GO" id="GO:0006895">
    <property type="term" value="P:Golgi to endosome transport"/>
    <property type="evidence" value="ECO:0007669"/>
    <property type="project" value="TreeGrafter"/>
</dbReference>
<dbReference type="EMBL" id="CAKKNE010000004">
    <property type="protein sequence ID" value="CAH0373028.1"/>
    <property type="molecule type" value="Genomic_DNA"/>
</dbReference>
<dbReference type="PANTHER" id="PTHR12952">
    <property type="entry name" value="SYS1"/>
    <property type="match status" value="1"/>
</dbReference>
<dbReference type="GO" id="GO:0034067">
    <property type="term" value="P:protein localization to Golgi apparatus"/>
    <property type="evidence" value="ECO:0007669"/>
    <property type="project" value="TreeGrafter"/>
</dbReference>
<evidence type="ECO:0000256" key="8">
    <source>
        <dbReference type="ARBA" id="ARBA00023136"/>
    </source>
</evidence>
<reference evidence="10" key="1">
    <citation type="submission" date="2021-11" db="EMBL/GenBank/DDBJ databases">
        <authorList>
            <consortium name="Genoscope - CEA"/>
            <person name="William W."/>
        </authorList>
    </citation>
    <scope>NUCLEOTIDE SEQUENCE</scope>
</reference>
<keyword evidence="3" id="KW-0813">Transport</keyword>
<dbReference type="Proteomes" id="UP000789595">
    <property type="component" value="Unassembled WGS sequence"/>
</dbReference>
<name>A0A8J2SIW6_9STRA</name>